<accession>A0AAC9PWP0</accession>
<protein>
    <submittedName>
        <fullName evidence="4">Glycosyl transferase</fullName>
    </submittedName>
</protein>
<sequence>MKKFSNTLIISTYNWPEALDLVLKSAISQNQLPEEIIIADDGSTNTTKALIEQYKSNSLIPIHHVWHEDNGFRKSIILNKAIAKAKGDYIIQIDGDCIMHYNFIKDHMLSAALNTYLFGARVNIQESYLNSLFKKKKIKFNAFSKGIKKRTRAIYSPFLASLYKTQNNFSKKFRGCNTSFFKSDFISVNGYNEAITGWGREDSELMLRMHNKGVKAKRLRYTGVVFHIWHKEKSKGRLKTNDSIEQETVNNIITWAKNGVDKYLKDA</sequence>
<evidence type="ECO:0000259" key="3">
    <source>
        <dbReference type="Pfam" id="PF02709"/>
    </source>
</evidence>
<evidence type="ECO:0000259" key="2">
    <source>
        <dbReference type="Pfam" id="PF00535"/>
    </source>
</evidence>
<reference evidence="4 5" key="1">
    <citation type="submission" date="2017-01" db="EMBL/GenBank/DDBJ databases">
        <title>Complete genome of Lacinutrix venerupis DOK2-8 isolated from seawater in Dokdo.</title>
        <authorList>
            <person name="Chi W.-J."/>
            <person name="Kim J.H."/>
        </authorList>
    </citation>
    <scope>NUCLEOTIDE SEQUENCE [LARGE SCALE GENOMIC DNA]</scope>
    <source>
        <strain evidence="4 5">DOK2-8</strain>
    </source>
</reference>
<evidence type="ECO:0000313" key="5">
    <source>
        <dbReference type="Proteomes" id="UP000187506"/>
    </source>
</evidence>
<dbReference type="InterPro" id="IPR050834">
    <property type="entry name" value="Glycosyltransf_2"/>
</dbReference>
<dbReference type="RefSeq" id="WP_076732322.1">
    <property type="nucleotide sequence ID" value="NZ_CP019352.1"/>
</dbReference>
<feature type="domain" description="Glycosyltransferase 2-like" evidence="2">
    <location>
        <begin position="8"/>
        <end position="129"/>
    </location>
</feature>
<dbReference type="Pfam" id="PF02709">
    <property type="entry name" value="Glyco_transf_7C"/>
    <property type="match status" value="1"/>
</dbReference>
<proteinExistence type="predicted"/>
<dbReference type="InterPro" id="IPR029044">
    <property type="entry name" value="Nucleotide-diphossugar_trans"/>
</dbReference>
<dbReference type="InterPro" id="IPR027791">
    <property type="entry name" value="Galactosyl_T_C"/>
</dbReference>
<dbReference type="EMBL" id="CP019352">
    <property type="protein sequence ID" value="APX99693.1"/>
    <property type="molecule type" value="Genomic_DNA"/>
</dbReference>
<organism evidence="4 5">
    <name type="scientific">Lacinutrix venerupis</name>
    <dbReference type="NCBI Taxonomy" id="1486034"/>
    <lineage>
        <taxon>Bacteria</taxon>
        <taxon>Pseudomonadati</taxon>
        <taxon>Bacteroidota</taxon>
        <taxon>Flavobacteriia</taxon>
        <taxon>Flavobacteriales</taxon>
        <taxon>Flavobacteriaceae</taxon>
        <taxon>Lacinutrix</taxon>
    </lineage>
</organism>
<dbReference type="CDD" id="cd06420">
    <property type="entry name" value="GT2_Chondriotin_Pol_N"/>
    <property type="match status" value="1"/>
</dbReference>
<dbReference type="Gene3D" id="3.90.550.10">
    <property type="entry name" value="Spore Coat Polysaccharide Biosynthesis Protein SpsA, Chain A"/>
    <property type="match status" value="1"/>
</dbReference>
<dbReference type="InterPro" id="IPR001173">
    <property type="entry name" value="Glyco_trans_2-like"/>
</dbReference>
<dbReference type="GO" id="GO:0016740">
    <property type="term" value="F:transferase activity"/>
    <property type="evidence" value="ECO:0007669"/>
    <property type="project" value="UniProtKB-KW"/>
</dbReference>
<evidence type="ECO:0000313" key="4">
    <source>
        <dbReference type="EMBL" id="APX99693.1"/>
    </source>
</evidence>
<dbReference type="Proteomes" id="UP000187506">
    <property type="component" value="Chromosome"/>
</dbReference>
<evidence type="ECO:0000256" key="1">
    <source>
        <dbReference type="ARBA" id="ARBA00022679"/>
    </source>
</evidence>
<name>A0AAC9PWP0_9FLAO</name>
<dbReference type="KEGG" id="lvn:BWR22_04995"/>
<gene>
    <name evidence="4" type="ORF">BWR22_04995</name>
</gene>
<dbReference type="Pfam" id="PF00535">
    <property type="entry name" value="Glycos_transf_2"/>
    <property type="match status" value="1"/>
</dbReference>
<keyword evidence="1 4" id="KW-0808">Transferase</keyword>
<feature type="domain" description="Galactosyltransferase C-terminal" evidence="3">
    <location>
        <begin position="167"/>
        <end position="231"/>
    </location>
</feature>
<dbReference type="SUPFAM" id="SSF53448">
    <property type="entry name" value="Nucleotide-diphospho-sugar transferases"/>
    <property type="match status" value="1"/>
</dbReference>
<keyword evidence="5" id="KW-1185">Reference proteome</keyword>
<dbReference type="PANTHER" id="PTHR43685">
    <property type="entry name" value="GLYCOSYLTRANSFERASE"/>
    <property type="match status" value="1"/>
</dbReference>
<dbReference type="AlphaFoldDB" id="A0AAC9PWP0"/>
<dbReference type="PANTHER" id="PTHR43685:SF3">
    <property type="entry name" value="SLR2126 PROTEIN"/>
    <property type="match status" value="1"/>
</dbReference>